<evidence type="ECO:0000256" key="5">
    <source>
        <dbReference type="ARBA" id="ARBA00023065"/>
    </source>
</evidence>
<proteinExistence type="predicted"/>
<evidence type="ECO:0000256" key="8">
    <source>
        <dbReference type="SAM" id="Phobius"/>
    </source>
</evidence>
<feature type="transmembrane region" description="Helical" evidence="8">
    <location>
        <begin position="251"/>
        <end position="272"/>
    </location>
</feature>
<keyword evidence="5" id="KW-0406">Ion transport</keyword>
<protein>
    <recommendedName>
        <fullName evidence="9">Ion transport domain-containing protein</fullName>
    </recommendedName>
</protein>
<evidence type="ECO:0000256" key="3">
    <source>
        <dbReference type="ARBA" id="ARBA00022692"/>
    </source>
</evidence>
<dbReference type="Proteomes" id="UP000041254">
    <property type="component" value="Unassembled WGS sequence"/>
</dbReference>
<evidence type="ECO:0000256" key="4">
    <source>
        <dbReference type="ARBA" id="ARBA00022989"/>
    </source>
</evidence>
<evidence type="ECO:0000313" key="10">
    <source>
        <dbReference type="EMBL" id="CEM38224.1"/>
    </source>
</evidence>
<feature type="transmembrane region" description="Helical" evidence="8">
    <location>
        <begin position="147"/>
        <end position="167"/>
    </location>
</feature>
<name>A0A0G4H3D4_VITBC</name>
<dbReference type="VEuPathDB" id="CryptoDB:Vbra_19567"/>
<accession>A0A0G4H3D4</accession>
<keyword evidence="7" id="KW-0407">Ion channel</keyword>
<organism evidence="10 11">
    <name type="scientific">Vitrella brassicaformis (strain CCMP3155)</name>
    <dbReference type="NCBI Taxonomy" id="1169540"/>
    <lineage>
        <taxon>Eukaryota</taxon>
        <taxon>Sar</taxon>
        <taxon>Alveolata</taxon>
        <taxon>Colpodellida</taxon>
        <taxon>Vitrellaceae</taxon>
        <taxon>Vitrella</taxon>
    </lineage>
</organism>
<dbReference type="EMBL" id="CDMY01000973">
    <property type="protein sequence ID" value="CEM38224.1"/>
    <property type="molecule type" value="Genomic_DNA"/>
</dbReference>
<dbReference type="Pfam" id="PF00520">
    <property type="entry name" value="Ion_trans"/>
    <property type="match status" value="1"/>
</dbReference>
<evidence type="ECO:0000313" key="11">
    <source>
        <dbReference type="Proteomes" id="UP000041254"/>
    </source>
</evidence>
<sequence>MELLGGSDEKLDQVVKPEGLQEVVPLTKAFLKDRSESPGLDSLRFCAFFRKLMELRPKDSLTDEFANISNWQEALTANFCGGTAEQGFEQSLSGREREWFALLESLEPLQFGPRDVFMTRVLSMLLMVAYVLLHIESIKGDSVIEVAVMGQSVWLGGALLTGIGFLVQELFEGIRLKAAYWEDSWNAIDFACSLALVAFLVIHFSGWSSDAEVGSGILIALLFALRLLQTASLQPTVGPLILAVMRMFSDISMFLCVYVYILLVFAGVFTLLSSDEDHQYFGSFGQAMLTLFYAKQGDFNDALNNAIESHNTLGAVLLFTYVILSSIILASTFEAIKEKQAAQYQLLRIRVLNEYLTMPHHERLPPPFNLIAVVVSEPLRYLASLISEERREQSTLCCIAFWWMKALYSTVDGLLFAVAFTPVAIYKTLEGVVKLLQETTLFVGIFTFVGLPFSILLMPLILLCTYAQRESLFTFDATESDSLEMARESFKDGIDKWIEKADHHDKSVPDVMTVLKAEIQPALEHFQAYVEDEIHSSQSEMLAVVQQMDKRQAELEAYIKARIK</sequence>
<feature type="transmembrane region" description="Helical" evidence="8">
    <location>
        <begin position="441"/>
        <end position="463"/>
    </location>
</feature>
<feature type="transmembrane region" description="Helical" evidence="8">
    <location>
        <begin position="117"/>
        <end position="135"/>
    </location>
</feature>
<dbReference type="GO" id="GO:0034703">
    <property type="term" value="C:cation channel complex"/>
    <property type="evidence" value="ECO:0007669"/>
    <property type="project" value="TreeGrafter"/>
</dbReference>
<dbReference type="AlphaFoldDB" id="A0A0G4H3D4"/>
<gene>
    <name evidence="10" type="ORF">Vbra_19567</name>
</gene>
<keyword evidence="3 8" id="KW-0812">Transmembrane</keyword>
<evidence type="ECO:0000256" key="7">
    <source>
        <dbReference type="ARBA" id="ARBA00023303"/>
    </source>
</evidence>
<dbReference type="STRING" id="1169540.A0A0G4H3D4"/>
<dbReference type="InterPro" id="IPR002153">
    <property type="entry name" value="TRPC_channel"/>
</dbReference>
<dbReference type="InterPro" id="IPR005821">
    <property type="entry name" value="Ion_trans_dom"/>
</dbReference>
<dbReference type="PANTHER" id="PTHR10117">
    <property type="entry name" value="TRANSIENT RECEPTOR POTENTIAL CHANNEL"/>
    <property type="match status" value="1"/>
</dbReference>
<dbReference type="GO" id="GO:0005886">
    <property type="term" value="C:plasma membrane"/>
    <property type="evidence" value="ECO:0007669"/>
    <property type="project" value="TreeGrafter"/>
</dbReference>
<evidence type="ECO:0000259" key="9">
    <source>
        <dbReference type="Pfam" id="PF00520"/>
    </source>
</evidence>
<keyword evidence="2" id="KW-0813">Transport</keyword>
<feature type="domain" description="Ion transport" evidence="9">
    <location>
        <begin position="158"/>
        <end position="333"/>
    </location>
</feature>
<evidence type="ECO:0000256" key="6">
    <source>
        <dbReference type="ARBA" id="ARBA00023136"/>
    </source>
</evidence>
<dbReference type="GO" id="GO:0051480">
    <property type="term" value="P:regulation of cytosolic calcium ion concentration"/>
    <property type="evidence" value="ECO:0007669"/>
    <property type="project" value="TreeGrafter"/>
</dbReference>
<evidence type="ECO:0000256" key="1">
    <source>
        <dbReference type="ARBA" id="ARBA00004141"/>
    </source>
</evidence>
<keyword evidence="4 8" id="KW-1133">Transmembrane helix</keyword>
<comment type="subcellular location">
    <subcellularLocation>
        <location evidence="1">Membrane</location>
        <topology evidence="1">Multi-pass membrane protein</topology>
    </subcellularLocation>
</comment>
<keyword evidence="6 8" id="KW-0472">Membrane</keyword>
<feature type="transmembrane region" description="Helical" evidence="8">
    <location>
        <begin position="313"/>
        <end position="333"/>
    </location>
</feature>
<dbReference type="InParanoid" id="A0A0G4H3D4"/>
<dbReference type="GO" id="GO:0070679">
    <property type="term" value="F:inositol 1,4,5 trisphosphate binding"/>
    <property type="evidence" value="ECO:0007669"/>
    <property type="project" value="TreeGrafter"/>
</dbReference>
<dbReference type="SUPFAM" id="SSF81324">
    <property type="entry name" value="Voltage-gated potassium channels"/>
    <property type="match status" value="1"/>
</dbReference>
<dbReference type="OrthoDB" id="2373987at2759"/>
<evidence type="ECO:0000256" key="2">
    <source>
        <dbReference type="ARBA" id="ARBA00022448"/>
    </source>
</evidence>
<reference evidence="10 11" key="1">
    <citation type="submission" date="2014-11" db="EMBL/GenBank/DDBJ databases">
        <authorList>
            <person name="Zhu J."/>
            <person name="Qi W."/>
            <person name="Song R."/>
        </authorList>
    </citation>
    <scope>NUCLEOTIDE SEQUENCE [LARGE SCALE GENOMIC DNA]</scope>
</reference>
<keyword evidence="11" id="KW-1185">Reference proteome</keyword>
<dbReference type="PANTHER" id="PTHR10117:SF54">
    <property type="entry name" value="TRANSIENT RECEPTOR POTENTIAL-GAMMA PROTEIN"/>
    <property type="match status" value="1"/>
</dbReference>
<dbReference type="Gene3D" id="1.10.287.70">
    <property type="match status" value="1"/>
</dbReference>
<dbReference type="GO" id="GO:0015279">
    <property type="term" value="F:store-operated calcium channel activity"/>
    <property type="evidence" value="ECO:0007669"/>
    <property type="project" value="TreeGrafter"/>
</dbReference>
<feature type="transmembrane region" description="Helical" evidence="8">
    <location>
        <begin position="187"/>
        <end position="207"/>
    </location>
</feature>
<dbReference type="PhylomeDB" id="A0A0G4H3D4"/>